<dbReference type="CDD" id="cd19935">
    <property type="entry name" value="REC_OmpR_CusR-like"/>
    <property type="match status" value="1"/>
</dbReference>
<dbReference type="PANTHER" id="PTHR48111">
    <property type="entry name" value="REGULATOR OF RPOS"/>
    <property type="match status" value="1"/>
</dbReference>
<evidence type="ECO:0000259" key="9">
    <source>
        <dbReference type="PROSITE" id="PS51755"/>
    </source>
</evidence>
<dbReference type="Pfam" id="PF00486">
    <property type="entry name" value="Trans_reg_C"/>
    <property type="match status" value="1"/>
</dbReference>
<gene>
    <name evidence="10" type="ORF">GCM10023211_13470</name>
</gene>
<dbReference type="EMBL" id="BAABHY010000001">
    <property type="protein sequence ID" value="GAA5109773.1"/>
    <property type="molecule type" value="Genomic_DNA"/>
</dbReference>
<evidence type="ECO:0000256" key="3">
    <source>
        <dbReference type="ARBA" id="ARBA00023015"/>
    </source>
</evidence>
<dbReference type="InterPro" id="IPR006291">
    <property type="entry name" value="CusR-like"/>
</dbReference>
<dbReference type="InterPro" id="IPR001867">
    <property type="entry name" value="OmpR/PhoB-type_DNA-bd"/>
</dbReference>
<reference evidence="11" key="1">
    <citation type="journal article" date="2019" name="Int. J. Syst. Evol. Microbiol.">
        <title>The Global Catalogue of Microorganisms (GCM) 10K type strain sequencing project: providing services to taxonomists for standard genome sequencing and annotation.</title>
        <authorList>
            <consortium name="The Broad Institute Genomics Platform"/>
            <consortium name="The Broad Institute Genome Sequencing Center for Infectious Disease"/>
            <person name="Wu L."/>
            <person name="Ma J."/>
        </authorList>
    </citation>
    <scope>NUCLEOTIDE SEQUENCE [LARGE SCALE GENOMIC DNA]</scope>
    <source>
        <strain evidence="11">JCM 18050</strain>
    </source>
</reference>
<dbReference type="InterPro" id="IPR001789">
    <property type="entry name" value="Sig_transdc_resp-reg_receiver"/>
</dbReference>
<keyword evidence="5" id="KW-0804">Transcription</keyword>
<accession>A0ABP9N6N3</accession>
<dbReference type="PANTHER" id="PTHR48111:SF41">
    <property type="entry name" value="TRANSCRIPTIONAL REGULATORY PROTEIN CUSR-RELATED"/>
    <property type="match status" value="1"/>
</dbReference>
<dbReference type="InterPro" id="IPR016032">
    <property type="entry name" value="Sig_transdc_resp-reg_C-effctor"/>
</dbReference>
<organism evidence="10 11">
    <name type="scientific">Orbus sasakiae</name>
    <dbReference type="NCBI Taxonomy" id="1078475"/>
    <lineage>
        <taxon>Bacteria</taxon>
        <taxon>Pseudomonadati</taxon>
        <taxon>Pseudomonadota</taxon>
        <taxon>Gammaproteobacteria</taxon>
        <taxon>Orbales</taxon>
        <taxon>Orbaceae</taxon>
        <taxon>Orbus</taxon>
    </lineage>
</organism>
<proteinExistence type="predicted"/>
<feature type="domain" description="OmpR/PhoB-type" evidence="9">
    <location>
        <begin position="126"/>
        <end position="224"/>
    </location>
</feature>
<dbReference type="SUPFAM" id="SSF46894">
    <property type="entry name" value="C-terminal effector domain of the bipartite response regulators"/>
    <property type="match status" value="1"/>
</dbReference>
<evidence type="ECO:0000256" key="7">
    <source>
        <dbReference type="PROSITE-ProRule" id="PRU01091"/>
    </source>
</evidence>
<dbReference type="CDD" id="cd00383">
    <property type="entry name" value="trans_reg_C"/>
    <property type="match status" value="1"/>
</dbReference>
<dbReference type="PROSITE" id="PS50110">
    <property type="entry name" value="RESPONSE_REGULATORY"/>
    <property type="match status" value="1"/>
</dbReference>
<name>A0ABP9N6N3_9GAMM</name>
<comment type="caution">
    <text evidence="10">The sequence shown here is derived from an EMBL/GenBank/DDBJ whole genome shotgun (WGS) entry which is preliminary data.</text>
</comment>
<evidence type="ECO:0000256" key="2">
    <source>
        <dbReference type="ARBA" id="ARBA00023012"/>
    </source>
</evidence>
<evidence type="ECO:0000256" key="6">
    <source>
        <dbReference type="PROSITE-ProRule" id="PRU00169"/>
    </source>
</evidence>
<dbReference type="Proteomes" id="UP001500171">
    <property type="component" value="Unassembled WGS sequence"/>
</dbReference>
<keyword evidence="11" id="KW-1185">Reference proteome</keyword>
<feature type="domain" description="Response regulatory" evidence="8">
    <location>
        <begin position="2"/>
        <end position="116"/>
    </location>
</feature>
<dbReference type="InterPro" id="IPR011006">
    <property type="entry name" value="CheY-like_superfamily"/>
</dbReference>
<dbReference type="SMART" id="SM00448">
    <property type="entry name" value="REC"/>
    <property type="match status" value="1"/>
</dbReference>
<sequence>MKLLIVEDGIKTGDYLKQGLTESGYIVDLARDGLDGLHYALTESYDLIILDVMLPKLDGWSILKTVRTVNKDLPILLLSAKDQVADRVQGLDLGADDYLVKPFDFTELLARIRTLLRRINNNTHESDVLTIADLQLDMKRRYVLRGDKHILLTPKEFTLLELFMRRQGEVLSRSLIASQVWDMNFDSNTNIIDVAMRRLRAKIDDDYDVKLIQTMRGMGYVLEGPNYDKKTI</sequence>
<keyword evidence="2" id="KW-0902">Two-component regulatory system</keyword>
<evidence type="ECO:0000256" key="1">
    <source>
        <dbReference type="ARBA" id="ARBA00022553"/>
    </source>
</evidence>
<evidence type="ECO:0000313" key="11">
    <source>
        <dbReference type="Proteomes" id="UP001500171"/>
    </source>
</evidence>
<dbReference type="Gene3D" id="3.40.50.2300">
    <property type="match status" value="1"/>
</dbReference>
<dbReference type="SMART" id="SM00862">
    <property type="entry name" value="Trans_reg_C"/>
    <property type="match status" value="1"/>
</dbReference>
<dbReference type="InterPro" id="IPR039420">
    <property type="entry name" value="WalR-like"/>
</dbReference>
<evidence type="ECO:0000259" key="8">
    <source>
        <dbReference type="PROSITE" id="PS50110"/>
    </source>
</evidence>
<dbReference type="RefSeq" id="WP_345490138.1">
    <property type="nucleotide sequence ID" value="NZ_BAABHY010000001.1"/>
</dbReference>
<dbReference type="Pfam" id="PF00072">
    <property type="entry name" value="Response_reg"/>
    <property type="match status" value="1"/>
</dbReference>
<keyword evidence="4 7" id="KW-0238">DNA-binding</keyword>
<evidence type="ECO:0000313" key="10">
    <source>
        <dbReference type="EMBL" id="GAA5109773.1"/>
    </source>
</evidence>
<dbReference type="Gene3D" id="1.10.10.10">
    <property type="entry name" value="Winged helix-like DNA-binding domain superfamily/Winged helix DNA-binding domain"/>
    <property type="match status" value="1"/>
</dbReference>
<dbReference type="Gene3D" id="6.10.250.690">
    <property type="match status" value="1"/>
</dbReference>
<keyword evidence="1 6" id="KW-0597">Phosphoprotein</keyword>
<dbReference type="NCBIfam" id="TIGR01387">
    <property type="entry name" value="cztR_silR_copR"/>
    <property type="match status" value="1"/>
</dbReference>
<feature type="modified residue" description="4-aspartylphosphate" evidence="6">
    <location>
        <position position="51"/>
    </location>
</feature>
<keyword evidence="3" id="KW-0805">Transcription regulation</keyword>
<dbReference type="SUPFAM" id="SSF52172">
    <property type="entry name" value="CheY-like"/>
    <property type="match status" value="1"/>
</dbReference>
<protein>
    <submittedName>
        <fullName evidence="10">Heavy metal response regulator transcription factor</fullName>
    </submittedName>
</protein>
<dbReference type="InterPro" id="IPR036388">
    <property type="entry name" value="WH-like_DNA-bd_sf"/>
</dbReference>
<feature type="DNA-binding region" description="OmpR/PhoB-type" evidence="7">
    <location>
        <begin position="126"/>
        <end position="224"/>
    </location>
</feature>
<evidence type="ECO:0000256" key="4">
    <source>
        <dbReference type="ARBA" id="ARBA00023125"/>
    </source>
</evidence>
<evidence type="ECO:0000256" key="5">
    <source>
        <dbReference type="ARBA" id="ARBA00023163"/>
    </source>
</evidence>
<dbReference type="PROSITE" id="PS51755">
    <property type="entry name" value="OMPR_PHOB"/>
    <property type="match status" value="1"/>
</dbReference>